<dbReference type="Proteomes" id="UP000268094">
    <property type="component" value="Unassembled WGS sequence"/>
</dbReference>
<sequence>MSIETNRYRPVFRNPTTPAPANGTQVRREVQSQSQNRAQGEATINLNRGVEGNRVTTSNQANPSTTSDIQRQLETSRFDQTVAQGEWNKNWTAASGEHTFGDANSNFHTTVEGQALTADVSAQGNVSIDPLHGKIGAEGTVDVKADLVRGSVEGHADTALGRSEWGAEGNVGAEATASGQVVLDPLHGQAAASVHGEAFAGARASAEVTQEIGPATVTAGAEAFAGIGVEFEANVGLKDGKLSANFDVGAALGIGASIEFGFSVDVGKVGDSVKDAVANVGEGIKNVGEGIKNVGEGIKNVGEGIKNALGGW</sequence>
<feature type="region of interest" description="Disordered" evidence="1">
    <location>
        <begin position="1"/>
        <end position="42"/>
    </location>
</feature>
<keyword evidence="3" id="KW-1185">Reference proteome</keyword>
<dbReference type="EMBL" id="RAVZ01000155">
    <property type="protein sequence ID" value="RKG84461.1"/>
    <property type="molecule type" value="Genomic_DNA"/>
</dbReference>
<dbReference type="AlphaFoldDB" id="A0A3A8J1N8"/>
<evidence type="ECO:0000313" key="2">
    <source>
        <dbReference type="EMBL" id="RKG84461.1"/>
    </source>
</evidence>
<gene>
    <name evidence="2" type="ORF">D7V88_21875</name>
</gene>
<proteinExistence type="predicted"/>
<protein>
    <submittedName>
        <fullName evidence="2">Uncharacterized protein</fullName>
    </submittedName>
</protein>
<reference evidence="3" key="1">
    <citation type="submission" date="2018-09" db="EMBL/GenBank/DDBJ databases">
        <authorList>
            <person name="Livingstone P.G."/>
            <person name="Whitworth D.E."/>
        </authorList>
    </citation>
    <scope>NUCLEOTIDE SEQUENCE [LARGE SCALE GENOMIC DNA]</scope>
    <source>
        <strain evidence="3">CA054A</strain>
    </source>
</reference>
<organism evidence="2 3">
    <name type="scientific">Corallococcus terminator</name>
    <dbReference type="NCBI Taxonomy" id="2316733"/>
    <lineage>
        <taxon>Bacteria</taxon>
        <taxon>Pseudomonadati</taxon>
        <taxon>Myxococcota</taxon>
        <taxon>Myxococcia</taxon>
        <taxon>Myxococcales</taxon>
        <taxon>Cystobacterineae</taxon>
        <taxon>Myxococcaceae</taxon>
        <taxon>Corallococcus</taxon>
    </lineage>
</organism>
<name>A0A3A8J1N8_9BACT</name>
<evidence type="ECO:0000313" key="3">
    <source>
        <dbReference type="Proteomes" id="UP000268094"/>
    </source>
</evidence>
<comment type="caution">
    <text evidence="2">The sequence shown here is derived from an EMBL/GenBank/DDBJ whole genome shotgun (WGS) entry which is preliminary data.</text>
</comment>
<feature type="compositionally biased region" description="Polar residues" evidence="1">
    <location>
        <begin position="31"/>
        <end position="42"/>
    </location>
</feature>
<accession>A0A3A8J1N8</accession>
<dbReference type="RefSeq" id="WP_120542594.1">
    <property type="nucleotide sequence ID" value="NZ_RAVZ01000155.1"/>
</dbReference>
<evidence type="ECO:0000256" key="1">
    <source>
        <dbReference type="SAM" id="MobiDB-lite"/>
    </source>
</evidence>
<dbReference type="OrthoDB" id="5523155at2"/>